<dbReference type="SUPFAM" id="SSF53335">
    <property type="entry name" value="S-adenosyl-L-methionine-dependent methyltransferases"/>
    <property type="match status" value="1"/>
</dbReference>
<protein>
    <submittedName>
        <fullName evidence="1">Class I SAM-dependent methyltransferase</fullName>
    </submittedName>
</protein>
<dbReference type="GO" id="GO:0032259">
    <property type="term" value="P:methylation"/>
    <property type="evidence" value="ECO:0007669"/>
    <property type="project" value="UniProtKB-KW"/>
</dbReference>
<comment type="caution">
    <text evidence="1">The sequence shown here is derived from an EMBL/GenBank/DDBJ whole genome shotgun (WGS) entry which is preliminary data.</text>
</comment>
<proteinExistence type="predicted"/>
<dbReference type="GO" id="GO:0008168">
    <property type="term" value="F:methyltransferase activity"/>
    <property type="evidence" value="ECO:0007669"/>
    <property type="project" value="UniProtKB-KW"/>
</dbReference>
<dbReference type="InterPro" id="IPR029063">
    <property type="entry name" value="SAM-dependent_MTases_sf"/>
</dbReference>
<sequence>MRSETIQKLLEINDQFYQNFAAAFAATRRRIQPGVRRVLQNLPVGGRLLDLGCGSGALALELDRRWQTGSYLGLDASPALLAEARAALRAAPSGGVDIRFARANLADPDWVEVAAAYPVDVVLAFAVLHHIPSTGLRQQILRQVNSLLPAGGLFIHSEWQFQHSPRWQARIQPWSRVGIDENDLEEGDTLLDWRHYLPGQPEQVGLRYVHLFSRQELSALAEHTGFAIIEEFESDGEGGRLGLYQVWRKQQITSIRNKSFLHQLLNFRPPPASPKIAPAILGEVQVEVIAIACQVLI</sequence>
<evidence type="ECO:0000313" key="1">
    <source>
        <dbReference type="EMBL" id="HGS88630.1"/>
    </source>
</evidence>
<gene>
    <name evidence="1" type="ORF">ENT17_13590</name>
</gene>
<dbReference type="Gene3D" id="3.40.50.150">
    <property type="entry name" value="Vaccinia Virus protein VP39"/>
    <property type="match status" value="1"/>
</dbReference>
<organism evidence="1">
    <name type="scientific">Bellilinea caldifistulae</name>
    <dbReference type="NCBI Taxonomy" id="360411"/>
    <lineage>
        <taxon>Bacteria</taxon>
        <taxon>Bacillati</taxon>
        <taxon>Chloroflexota</taxon>
        <taxon>Anaerolineae</taxon>
        <taxon>Anaerolineales</taxon>
        <taxon>Anaerolineaceae</taxon>
        <taxon>Bellilinea</taxon>
    </lineage>
</organism>
<dbReference type="CDD" id="cd02440">
    <property type="entry name" value="AdoMet_MTases"/>
    <property type="match status" value="1"/>
</dbReference>
<dbReference type="AlphaFoldDB" id="A0A7C4Q547"/>
<keyword evidence="1" id="KW-0489">Methyltransferase</keyword>
<name>A0A7C4Q547_9CHLR</name>
<reference evidence="1" key="1">
    <citation type="journal article" date="2020" name="mSystems">
        <title>Genome- and Community-Level Interaction Insights into Carbon Utilization and Element Cycling Functions of Hydrothermarchaeota in Hydrothermal Sediment.</title>
        <authorList>
            <person name="Zhou Z."/>
            <person name="Liu Y."/>
            <person name="Xu W."/>
            <person name="Pan J."/>
            <person name="Luo Z.H."/>
            <person name="Li M."/>
        </authorList>
    </citation>
    <scope>NUCLEOTIDE SEQUENCE [LARGE SCALE GENOMIC DNA]</scope>
    <source>
        <strain evidence="1">SpSt-556</strain>
    </source>
</reference>
<dbReference type="Pfam" id="PF13489">
    <property type="entry name" value="Methyltransf_23"/>
    <property type="match status" value="1"/>
</dbReference>
<dbReference type="PANTHER" id="PTHR43861">
    <property type="entry name" value="TRANS-ACONITATE 2-METHYLTRANSFERASE-RELATED"/>
    <property type="match status" value="1"/>
</dbReference>
<keyword evidence="1" id="KW-0808">Transferase</keyword>
<accession>A0A7C4Q547</accession>
<dbReference type="EMBL" id="DSXR01000130">
    <property type="protein sequence ID" value="HGS88630.1"/>
    <property type="molecule type" value="Genomic_DNA"/>
</dbReference>